<evidence type="ECO:0000256" key="11">
    <source>
        <dbReference type="ARBA" id="ARBA00023157"/>
    </source>
</evidence>
<evidence type="ECO:0000256" key="1">
    <source>
        <dbReference type="ARBA" id="ARBA00001946"/>
    </source>
</evidence>
<evidence type="ECO:0000256" key="6">
    <source>
        <dbReference type="ARBA" id="ARBA00022759"/>
    </source>
</evidence>
<keyword evidence="6 14" id="KW-0255">Endonuclease</keyword>
<sequence length="320" mass="36684">MRVKYFKSAVSKFILLSSIGSAGFYLGRKSVENRELKNIFCDEKINLKSKPGLPVFSTVSAAALIPRNEFSDKPTIVSQESRVSQIMRFGFPSLDNVRSFDDFILSYDKRTRTANWVFEHLTPDHVKHNDDVDRSKCDFKVDESIHPFFRAENSDYKKSGYDRGHLAAAGNHKRHQKHMEQTFYLSNMSPQVGKGFNRDSWNRLERYVRKLTKLYPNVYVCTGPLYLPRKEADGKLYVKYEVIGDKNVAVPTHFFKVVVGESADGKLVMESYVMPNQVISDDTPLDNFKVPPESIERAAGLLFFDKVNRKFLKAINGKNV</sequence>
<feature type="domain" description="ENPP1-3/EXOG-like endonuclease/phosphodiesterase" evidence="15">
    <location>
        <begin position="100"/>
        <end position="310"/>
    </location>
</feature>
<evidence type="ECO:0000259" key="15">
    <source>
        <dbReference type="SMART" id="SM00477"/>
    </source>
</evidence>
<dbReference type="PROSITE" id="PS01070">
    <property type="entry name" value="NUCLEASE_NON_SPEC"/>
    <property type="match status" value="1"/>
</dbReference>
<evidence type="ECO:0000256" key="7">
    <source>
        <dbReference type="ARBA" id="ARBA00022801"/>
    </source>
</evidence>
<accession>A0A1J1HGX3</accession>
<feature type="active site" description="Proton acceptor" evidence="12">
    <location>
        <position position="165"/>
    </location>
</feature>
<evidence type="ECO:0000256" key="4">
    <source>
        <dbReference type="ARBA" id="ARBA00022722"/>
    </source>
</evidence>
<proteinExistence type="inferred from homology"/>
<comment type="similarity">
    <text evidence="3 14">Belongs to the DNA/RNA non-specific endonuclease family.</text>
</comment>
<evidence type="ECO:0000256" key="3">
    <source>
        <dbReference type="ARBA" id="ARBA00010052"/>
    </source>
</evidence>
<keyword evidence="7 14" id="KW-0378">Hydrolase</keyword>
<dbReference type="InterPro" id="IPR020821">
    <property type="entry name" value="ENPP1-3/EXOG-like_nuc-like"/>
</dbReference>
<keyword evidence="18" id="KW-1185">Reference proteome</keyword>
<dbReference type="Pfam" id="PF01223">
    <property type="entry name" value="Endonuclease_NS"/>
    <property type="match status" value="1"/>
</dbReference>
<dbReference type="PANTHER" id="PTHR13966:SF5">
    <property type="entry name" value="ENDONUCLEASE G, MITOCHONDRIAL"/>
    <property type="match status" value="1"/>
</dbReference>
<keyword evidence="10" id="KW-0496">Mitochondrion</keyword>
<name>A0A1J1HGX3_9DIPT</name>
<keyword evidence="4 14" id="KW-0540">Nuclease</keyword>
<dbReference type="AlphaFoldDB" id="A0A1J1HGX3"/>
<evidence type="ECO:0000313" key="18">
    <source>
        <dbReference type="Proteomes" id="UP000183832"/>
    </source>
</evidence>
<reference evidence="17 18" key="1">
    <citation type="submission" date="2015-04" db="EMBL/GenBank/DDBJ databases">
        <authorList>
            <person name="Syromyatnikov M.Y."/>
            <person name="Popov V.N."/>
        </authorList>
    </citation>
    <scope>NUCLEOTIDE SEQUENCE [LARGE SCALE GENOMIC DNA]</scope>
</reference>
<keyword evidence="11" id="KW-1015">Disulfide bond</keyword>
<dbReference type="GO" id="GO:0003676">
    <property type="term" value="F:nucleic acid binding"/>
    <property type="evidence" value="ECO:0007669"/>
    <property type="project" value="InterPro"/>
</dbReference>
<dbReference type="Proteomes" id="UP000183832">
    <property type="component" value="Unassembled WGS sequence"/>
</dbReference>
<comment type="subcellular location">
    <subcellularLocation>
        <location evidence="2">Mitochondrion</location>
    </subcellularLocation>
</comment>
<dbReference type="EC" id="3.1.30.-" evidence="14"/>
<dbReference type="EMBL" id="CVRI01000004">
    <property type="protein sequence ID" value="CRK87263.1"/>
    <property type="molecule type" value="Genomic_DNA"/>
</dbReference>
<dbReference type="GO" id="GO:0005634">
    <property type="term" value="C:nucleus"/>
    <property type="evidence" value="ECO:0007669"/>
    <property type="project" value="TreeGrafter"/>
</dbReference>
<organism evidence="17 18">
    <name type="scientific">Clunio marinus</name>
    <dbReference type="NCBI Taxonomy" id="568069"/>
    <lineage>
        <taxon>Eukaryota</taxon>
        <taxon>Metazoa</taxon>
        <taxon>Ecdysozoa</taxon>
        <taxon>Arthropoda</taxon>
        <taxon>Hexapoda</taxon>
        <taxon>Insecta</taxon>
        <taxon>Pterygota</taxon>
        <taxon>Neoptera</taxon>
        <taxon>Endopterygota</taxon>
        <taxon>Diptera</taxon>
        <taxon>Nematocera</taxon>
        <taxon>Chironomoidea</taxon>
        <taxon>Chironomidae</taxon>
        <taxon>Clunio</taxon>
    </lineage>
</organism>
<dbReference type="Gene3D" id="3.40.570.10">
    <property type="entry name" value="Extracellular Endonuclease, subunit A"/>
    <property type="match status" value="1"/>
</dbReference>
<dbReference type="GO" id="GO:0004521">
    <property type="term" value="F:RNA endonuclease activity"/>
    <property type="evidence" value="ECO:0007669"/>
    <property type="project" value="TreeGrafter"/>
</dbReference>
<feature type="binding site" evidence="13">
    <location>
        <position position="197"/>
    </location>
    <ligand>
        <name>Mg(2+)</name>
        <dbReference type="ChEBI" id="CHEBI:18420"/>
        <note>catalytic</note>
    </ligand>
</feature>
<evidence type="ECO:0000256" key="5">
    <source>
        <dbReference type="ARBA" id="ARBA00022723"/>
    </source>
</evidence>
<dbReference type="OrthoDB" id="5418055at2759"/>
<dbReference type="InterPro" id="IPR040255">
    <property type="entry name" value="Non-specific_endonuclease"/>
</dbReference>
<evidence type="ECO:0000256" key="10">
    <source>
        <dbReference type="ARBA" id="ARBA00023128"/>
    </source>
</evidence>
<keyword evidence="8" id="KW-0460">Magnesium</keyword>
<dbReference type="GO" id="GO:0005743">
    <property type="term" value="C:mitochondrial inner membrane"/>
    <property type="evidence" value="ECO:0007669"/>
    <property type="project" value="TreeGrafter"/>
</dbReference>
<dbReference type="InterPro" id="IPR044925">
    <property type="entry name" value="His-Me_finger_sf"/>
</dbReference>
<keyword evidence="9" id="KW-0809">Transit peptide</keyword>
<keyword evidence="5 13" id="KW-0479">Metal-binding</keyword>
<dbReference type="CDD" id="cd00091">
    <property type="entry name" value="NUC"/>
    <property type="match status" value="1"/>
</dbReference>
<dbReference type="FunFam" id="3.40.570.10:FF:000002">
    <property type="entry name" value="Endonuclease G, mitochondrial"/>
    <property type="match status" value="1"/>
</dbReference>
<dbReference type="SMART" id="SM00477">
    <property type="entry name" value="NUC"/>
    <property type="match status" value="1"/>
</dbReference>
<evidence type="ECO:0000256" key="12">
    <source>
        <dbReference type="PIRSR" id="PIRSR640255-1"/>
    </source>
</evidence>
<dbReference type="PANTHER" id="PTHR13966">
    <property type="entry name" value="ENDONUCLEASE RELATED"/>
    <property type="match status" value="1"/>
</dbReference>
<evidence type="ECO:0000256" key="2">
    <source>
        <dbReference type="ARBA" id="ARBA00004173"/>
    </source>
</evidence>
<protein>
    <recommendedName>
        <fullName evidence="14">Endonuclease</fullName>
        <ecNumber evidence="14">3.1.30.-</ecNumber>
    </recommendedName>
</protein>
<gene>
    <name evidence="17" type="primary">putative Endonuclease G</name>
    <name evidence="17" type="ORF">CLUMA_CG001065</name>
</gene>
<dbReference type="InterPro" id="IPR018524">
    <property type="entry name" value="DNA/RNA_endonuclease_AS"/>
</dbReference>
<dbReference type="SUPFAM" id="SSF54060">
    <property type="entry name" value="His-Me finger endonucleases"/>
    <property type="match status" value="1"/>
</dbReference>
<evidence type="ECO:0000259" key="16">
    <source>
        <dbReference type="SMART" id="SM00892"/>
    </source>
</evidence>
<evidence type="ECO:0000256" key="13">
    <source>
        <dbReference type="PIRSR" id="PIRSR640255-2"/>
    </source>
</evidence>
<dbReference type="GO" id="GO:0046872">
    <property type="term" value="F:metal ion binding"/>
    <property type="evidence" value="ECO:0007669"/>
    <property type="project" value="UniProtKB-KW"/>
</dbReference>
<evidence type="ECO:0000256" key="14">
    <source>
        <dbReference type="RuleBase" id="RU366055"/>
    </source>
</evidence>
<dbReference type="GO" id="GO:0000014">
    <property type="term" value="F:single-stranded DNA endodeoxyribonuclease activity"/>
    <property type="evidence" value="ECO:0007669"/>
    <property type="project" value="TreeGrafter"/>
</dbReference>
<dbReference type="STRING" id="568069.A0A1J1HGX3"/>
<evidence type="ECO:0000256" key="8">
    <source>
        <dbReference type="ARBA" id="ARBA00022842"/>
    </source>
</evidence>
<comment type="cofactor">
    <cofactor evidence="1 14">
        <name>Mg(2+)</name>
        <dbReference type="ChEBI" id="CHEBI:18420"/>
    </cofactor>
</comment>
<dbReference type="InterPro" id="IPR044929">
    <property type="entry name" value="DNA/RNA_non-sp_Endonuclease_sf"/>
</dbReference>
<dbReference type="GO" id="GO:0006309">
    <property type="term" value="P:apoptotic DNA fragmentation"/>
    <property type="evidence" value="ECO:0007669"/>
    <property type="project" value="TreeGrafter"/>
</dbReference>
<feature type="domain" description="DNA/RNA non-specific endonuclease/pyrophosphatase/phosphodiesterase" evidence="16">
    <location>
        <begin position="99"/>
        <end position="310"/>
    </location>
</feature>
<evidence type="ECO:0000313" key="17">
    <source>
        <dbReference type="EMBL" id="CRK87263.1"/>
    </source>
</evidence>
<dbReference type="SMART" id="SM00892">
    <property type="entry name" value="Endonuclease_NS"/>
    <property type="match status" value="1"/>
</dbReference>
<evidence type="ECO:0000256" key="9">
    <source>
        <dbReference type="ARBA" id="ARBA00022946"/>
    </source>
</evidence>
<dbReference type="InterPro" id="IPR001604">
    <property type="entry name" value="Endo_G_ENPP1-like_dom"/>
</dbReference>